<dbReference type="PANTHER" id="PTHR33121:SF76">
    <property type="entry name" value="SIGNALING PROTEIN"/>
    <property type="match status" value="1"/>
</dbReference>
<dbReference type="SMART" id="SM00267">
    <property type="entry name" value="GGDEF"/>
    <property type="match status" value="1"/>
</dbReference>
<dbReference type="Gene3D" id="3.30.70.270">
    <property type="match status" value="1"/>
</dbReference>
<dbReference type="InterPro" id="IPR001633">
    <property type="entry name" value="EAL_dom"/>
</dbReference>
<dbReference type="SUPFAM" id="SSF55785">
    <property type="entry name" value="PYP-like sensor domain (PAS domain)"/>
    <property type="match status" value="1"/>
</dbReference>
<evidence type="ECO:0000259" key="3">
    <source>
        <dbReference type="PROSITE" id="PS50887"/>
    </source>
</evidence>
<dbReference type="InterPro" id="IPR029787">
    <property type="entry name" value="Nucleotide_cyclase"/>
</dbReference>
<feature type="domain" description="EAL" evidence="2">
    <location>
        <begin position="750"/>
        <end position="997"/>
    </location>
</feature>
<dbReference type="InterPro" id="IPR035965">
    <property type="entry name" value="PAS-like_dom_sf"/>
</dbReference>
<dbReference type="EMBL" id="FMHG01000001">
    <property type="protein sequence ID" value="SCJ41376.1"/>
    <property type="molecule type" value="Genomic_DNA"/>
</dbReference>
<dbReference type="InterPro" id="IPR000160">
    <property type="entry name" value="GGDEF_dom"/>
</dbReference>
<feature type="transmembrane region" description="Helical" evidence="1">
    <location>
        <begin position="21"/>
        <end position="43"/>
    </location>
</feature>
<dbReference type="InterPro" id="IPR035919">
    <property type="entry name" value="EAL_sf"/>
</dbReference>
<evidence type="ECO:0000313" key="4">
    <source>
        <dbReference type="EMBL" id="SCJ41376.1"/>
    </source>
</evidence>
<dbReference type="PROSITE" id="PS50883">
    <property type="entry name" value="EAL"/>
    <property type="match status" value="1"/>
</dbReference>
<name>A0A1C6G7Y6_9FIRM</name>
<keyword evidence="1" id="KW-0472">Membrane</keyword>
<dbReference type="SUPFAM" id="SSF55073">
    <property type="entry name" value="Nucleotide cyclase"/>
    <property type="match status" value="1"/>
</dbReference>
<dbReference type="PROSITE" id="PS50887">
    <property type="entry name" value="GGDEF"/>
    <property type="match status" value="1"/>
</dbReference>
<keyword evidence="4" id="KW-0378">Hydrolase</keyword>
<gene>
    <name evidence="4" type="primary">gmr_2</name>
    <name evidence="4" type="ORF">SAMEA3545359_00263</name>
</gene>
<dbReference type="EC" id="3.1.4.52" evidence="4"/>
<keyword evidence="1" id="KW-1133">Transmembrane helix</keyword>
<evidence type="ECO:0000259" key="2">
    <source>
        <dbReference type="PROSITE" id="PS50883"/>
    </source>
</evidence>
<dbReference type="SUPFAM" id="SSF141868">
    <property type="entry name" value="EAL domain-like"/>
    <property type="match status" value="1"/>
</dbReference>
<sequence length="1004" mass="112511">MTQSVTRQKAPRRITVMRKMLLPIILVMVVQAVIFYSVILLGGTLTQLDQNSFDILNERVINRKNYLQNDMIQRWSNLRSSPDTITASVKQALGGRSADELMGDLDLSTDVLRALSPELLYLLRLNAVTGAFVVLGQPTTAQLEAETLSLPGLYVRDLDPSTNNANNSDLLLERCPIALSKELGISTDTRWSPQFTFSPQQDPDSFAFFKNPYTAAINYADADDDELCYWSRPFYLSQDDIPIITYSIPLRDESGTLLGVMGIELSCDYLTRQLNYSELAAENQGGYLLAVGQSESNRFDKVLMSGPTCLQQFGSRSQIDLAAAPISGNSYQIDAGSLQTGDKVFGCVQYLHLYDRNSPFEQDQWALIGVVPKTALLGFSSKLHATLLISLVLSLGIGVVGVWAVARKFSQPMVRLSGKVRQSTSPAALSLESIGIAEIDDLIRSIQQLSQNVAESSAKLAAIINLSGVSVGAFERADVQQGGQVFCSDQMLRFLGIDISEPYRYIDADDFDALMTQLQTDLEKTEEDGSCIYHRKDGSGHEQWLRLKAVDDGGRILGVLIDVTQEIVEKNKIEYERDYDLLTNLLNRRAFHTTLQQLSQEPEKLQVAALIMLDLDNLKYINDTYGHDQGDGYIRCMAEILRGHSGDGIVTARMSGDEFYVFLYGFASKDALRVSISCIQNDIRQAVFPLPDNPEFKVRASAGVAWYPDDSRDLEMLIKYADFAMYQVKNTIKGEFREFDIVSYNRDSYLLHAKEELNLLLENQLVSYHFQPIVSTADGSVLGYEALMRSHSKTLHTPQEILTIARSQSKLHLVEQMTWFGVLASVRRRQDDFSGCRIFLNSIPNQALTTAEMQRLQALYSDLLPNIVLELTEEDKLDQELTRQKQQFIQQQHAQLAIDDFGNGYNSESLLLDLTPDYVKIDMSIIHNIDRDYSRQHLLQSLVDFCHKQNIRVIAEGVETRQEVCTLVSQGVDYLQGFYLGRPTSLPQPVSAEAVTAIKGCHQL</sequence>
<dbReference type="Pfam" id="PF22673">
    <property type="entry name" value="MCP-like_PDC_1"/>
    <property type="match status" value="1"/>
</dbReference>
<evidence type="ECO:0000256" key="1">
    <source>
        <dbReference type="SAM" id="Phobius"/>
    </source>
</evidence>
<dbReference type="CDD" id="cd18773">
    <property type="entry name" value="PDC1_HK_sensor"/>
    <property type="match status" value="1"/>
</dbReference>
<dbReference type="InterPro" id="IPR043128">
    <property type="entry name" value="Rev_trsase/Diguanyl_cyclase"/>
</dbReference>
<proteinExistence type="predicted"/>
<protein>
    <submittedName>
        <fullName evidence="4">Cyclic di-GMP phosphodiesterase Gmr</fullName>
        <ecNumber evidence="4">3.1.4.52</ecNumber>
    </submittedName>
</protein>
<dbReference type="AlphaFoldDB" id="A0A1C6G7Y6"/>
<dbReference type="InterPro" id="IPR050706">
    <property type="entry name" value="Cyclic-di-GMP_PDE-like"/>
</dbReference>
<dbReference type="CDD" id="cd01949">
    <property type="entry name" value="GGDEF"/>
    <property type="match status" value="1"/>
</dbReference>
<reference evidence="4" key="1">
    <citation type="submission" date="2015-09" db="EMBL/GenBank/DDBJ databases">
        <authorList>
            <consortium name="Pathogen Informatics"/>
        </authorList>
    </citation>
    <scope>NUCLEOTIDE SEQUENCE</scope>
    <source>
        <strain evidence="4">2789STDY5834896</strain>
    </source>
</reference>
<organism evidence="4">
    <name type="scientific">uncultured Anaerotruncus sp</name>
    <dbReference type="NCBI Taxonomy" id="905011"/>
    <lineage>
        <taxon>Bacteria</taxon>
        <taxon>Bacillati</taxon>
        <taxon>Bacillota</taxon>
        <taxon>Clostridia</taxon>
        <taxon>Eubacteriales</taxon>
        <taxon>Oscillospiraceae</taxon>
        <taxon>Anaerotruncus</taxon>
        <taxon>environmental samples</taxon>
    </lineage>
</organism>
<dbReference type="Gene3D" id="3.20.20.450">
    <property type="entry name" value="EAL domain"/>
    <property type="match status" value="1"/>
</dbReference>
<keyword evidence="1" id="KW-0812">Transmembrane</keyword>
<accession>A0A1C6G7Y6</accession>
<dbReference type="NCBIfam" id="TIGR00254">
    <property type="entry name" value="GGDEF"/>
    <property type="match status" value="1"/>
</dbReference>
<dbReference type="Pfam" id="PF00563">
    <property type="entry name" value="EAL"/>
    <property type="match status" value="1"/>
</dbReference>
<dbReference type="GO" id="GO:0071111">
    <property type="term" value="F:cyclic-guanylate-specific phosphodiesterase activity"/>
    <property type="evidence" value="ECO:0007669"/>
    <property type="project" value="UniProtKB-EC"/>
</dbReference>
<dbReference type="CDD" id="cd01948">
    <property type="entry name" value="EAL"/>
    <property type="match status" value="1"/>
</dbReference>
<dbReference type="Gene3D" id="3.30.450.20">
    <property type="entry name" value="PAS domain"/>
    <property type="match status" value="1"/>
</dbReference>
<dbReference type="PANTHER" id="PTHR33121">
    <property type="entry name" value="CYCLIC DI-GMP PHOSPHODIESTERASE PDEF"/>
    <property type="match status" value="1"/>
</dbReference>
<feature type="domain" description="GGDEF" evidence="3">
    <location>
        <begin position="606"/>
        <end position="741"/>
    </location>
</feature>
<dbReference type="Pfam" id="PF00990">
    <property type="entry name" value="GGDEF"/>
    <property type="match status" value="1"/>
</dbReference>
<dbReference type="SMART" id="SM00052">
    <property type="entry name" value="EAL"/>
    <property type="match status" value="1"/>
</dbReference>